<evidence type="ECO:0000256" key="5">
    <source>
        <dbReference type="ARBA" id="ARBA00023014"/>
    </source>
</evidence>
<feature type="non-terminal residue" evidence="7">
    <location>
        <position position="252"/>
    </location>
</feature>
<keyword evidence="2" id="KW-0479">Metal-binding</keyword>
<dbReference type="GO" id="GO:0016491">
    <property type="term" value="F:oxidoreductase activity"/>
    <property type="evidence" value="ECO:0007669"/>
    <property type="project" value="UniProtKB-KW"/>
</dbReference>
<dbReference type="SUPFAM" id="SSF55961">
    <property type="entry name" value="Bet v1-like"/>
    <property type="match status" value="1"/>
</dbReference>
<evidence type="ECO:0000256" key="2">
    <source>
        <dbReference type="ARBA" id="ARBA00022723"/>
    </source>
</evidence>
<evidence type="ECO:0000313" key="7">
    <source>
        <dbReference type="EMBL" id="SVC23959.1"/>
    </source>
</evidence>
<sequence>MSELRKISVHKDIKKAHTLQSEFYTNEYFFKLSLKKIFNSSWQYITHKKKLESIIQYPFFFLKDTINQPLVLTLKNGDIYCLSNVCTHRGNIICTKKNTDKLLKCNYHGRLFELSGEFKSTPGFKEALNFPLKKDNLKLLPIMNWNNFIFTSLNKNNIFVNIFDKMKERLDWYPFDELNYCEKSSKEYIINAHWALYCENYLEGFHVPYIHEGLNSNIDFSSYNTELLDNGVLQYTYSKSDKKTFVNINGSP</sequence>
<evidence type="ECO:0000256" key="4">
    <source>
        <dbReference type="ARBA" id="ARBA00023004"/>
    </source>
</evidence>
<accession>A0A382KIA2</accession>
<dbReference type="SUPFAM" id="SSF50022">
    <property type="entry name" value="ISP domain"/>
    <property type="match status" value="1"/>
</dbReference>
<dbReference type="AlphaFoldDB" id="A0A382KIA2"/>
<keyword evidence="1" id="KW-0001">2Fe-2S</keyword>
<gene>
    <name evidence="7" type="ORF">METZ01_LOCUS276813</name>
</gene>
<dbReference type="PANTHER" id="PTHR43756:SF5">
    <property type="entry name" value="CHOLINE MONOOXYGENASE, CHLOROPLASTIC"/>
    <property type="match status" value="1"/>
</dbReference>
<feature type="domain" description="Rieske" evidence="6">
    <location>
        <begin position="42"/>
        <end position="151"/>
    </location>
</feature>
<keyword evidence="4" id="KW-0408">Iron</keyword>
<dbReference type="Gene3D" id="3.90.380.10">
    <property type="entry name" value="Naphthalene 1,2-dioxygenase Alpha Subunit, Chain A, domain 1"/>
    <property type="match status" value="1"/>
</dbReference>
<proteinExistence type="predicted"/>
<dbReference type="GO" id="GO:0051537">
    <property type="term" value="F:2 iron, 2 sulfur cluster binding"/>
    <property type="evidence" value="ECO:0007669"/>
    <property type="project" value="UniProtKB-KW"/>
</dbReference>
<evidence type="ECO:0000256" key="1">
    <source>
        <dbReference type="ARBA" id="ARBA00022714"/>
    </source>
</evidence>
<dbReference type="Gene3D" id="2.102.10.10">
    <property type="entry name" value="Rieske [2Fe-2S] iron-sulphur domain"/>
    <property type="match status" value="1"/>
</dbReference>
<protein>
    <recommendedName>
        <fullName evidence="6">Rieske domain-containing protein</fullName>
    </recommendedName>
</protein>
<dbReference type="EMBL" id="UINC01080739">
    <property type="protein sequence ID" value="SVC23959.1"/>
    <property type="molecule type" value="Genomic_DNA"/>
</dbReference>
<evidence type="ECO:0000259" key="6">
    <source>
        <dbReference type="PROSITE" id="PS51296"/>
    </source>
</evidence>
<dbReference type="Pfam" id="PF00355">
    <property type="entry name" value="Rieske"/>
    <property type="match status" value="1"/>
</dbReference>
<evidence type="ECO:0000256" key="3">
    <source>
        <dbReference type="ARBA" id="ARBA00023002"/>
    </source>
</evidence>
<dbReference type="GO" id="GO:0046872">
    <property type="term" value="F:metal ion binding"/>
    <property type="evidence" value="ECO:0007669"/>
    <property type="project" value="UniProtKB-KW"/>
</dbReference>
<dbReference type="PANTHER" id="PTHR43756">
    <property type="entry name" value="CHOLINE MONOOXYGENASE, CHLOROPLASTIC"/>
    <property type="match status" value="1"/>
</dbReference>
<keyword evidence="5" id="KW-0411">Iron-sulfur</keyword>
<reference evidence="7" key="1">
    <citation type="submission" date="2018-05" db="EMBL/GenBank/DDBJ databases">
        <authorList>
            <person name="Lanie J.A."/>
            <person name="Ng W.-L."/>
            <person name="Kazmierczak K.M."/>
            <person name="Andrzejewski T.M."/>
            <person name="Davidsen T.M."/>
            <person name="Wayne K.J."/>
            <person name="Tettelin H."/>
            <person name="Glass J.I."/>
            <person name="Rusch D."/>
            <person name="Podicherti R."/>
            <person name="Tsui H.-C.T."/>
            <person name="Winkler M.E."/>
        </authorList>
    </citation>
    <scope>NUCLEOTIDE SEQUENCE</scope>
</reference>
<dbReference type="InterPro" id="IPR036922">
    <property type="entry name" value="Rieske_2Fe-2S_sf"/>
</dbReference>
<dbReference type="InterPro" id="IPR017941">
    <property type="entry name" value="Rieske_2Fe-2S"/>
</dbReference>
<name>A0A382KIA2_9ZZZZ</name>
<organism evidence="7">
    <name type="scientific">marine metagenome</name>
    <dbReference type="NCBI Taxonomy" id="408172"/>
    <lineage>
        <taxon>unclassified sequences</taxon>
        <taxon>metagenomes</taxon>
        <taxon>ecological metagenomes</taxon>
    </lineage>
</organism>
<keyword evidence="3" id="KW-0560">Oxidoreductase</keyword>
<dbReference type="PROSITE" id="PS51296">
    <property type="entry name" value="RIESKE"/>
    <property type="match status" value="1"/>
</dbReference>
<dbReference type="InterPro" id="IPR001663">
    <property type="entry name" value="Rng_hydr_dOase-A"/>
</dbReference>